<sequence>MLRNPAVCCMARRGPATHTATLLWPPLAAGGSPAASEKKAASATSGQEIRRERVQGAQPPRDADHRRPAAPRLAPAADAAPQPRPRREDHGNRRGRRPSWATTAPRGAPPRCAARPARAARGPGPRP</sequence>
<comment type="caution">
    <text evidence="2">The sequence shown here is derived from an EMBL/GenBank/DDBJ whole genome shotgun (WGS) entry which is preliminary data.</text>
</comment>
<accession>A0ABN9PTB1</accession>
<feature type="region of interest" description="Disordered" evidence="1">
    <location>
        <begin position="24"/>
        <end position="127"/>
    </location>
</feature>
<feature type="compositionally biased region" description="Low complexity" evidence="1">
    <location>
        <begin position="24"/>
        <end position="46"/>
    </location>
</feature>
<dbReference type="EMBL" id="CAUYUJ010001546">
    <property type="protein sequence ID" value="CAK0796416.1"/>
    <property type="molecule type" value="Genomic_DNA"/>
</dbReference>
<feature type="compositionally biased region" description="Low complexity" evidence="1">
    <location>
        <begin position="70"/>
        <end position="81"/>
    </location>
</feature>
<proteinExistence type="predicted"/>
<reference evidence="2" key="1">
    <citation type="submission" date="2023-10" db="EMBL/GenBank/DDBJ databases">
        <authorList>
            <person name="Chen Y."/>
            <person name="Shah S."/>
            <person name="Dougan E. K."/>
            <person name="Thang M."/>
            <person name="Chan C."/>
        </authorList>
    </citation>
    <scope>NUCLEOTIDE SEQUENCE [LARGE SCALE GENOMIC DNA]</scope>
</reference>
<evidence type="ECO:0000256" key="1">
    <source>
        <dbReference type="SAM" id="MobiDB-lite"/>
    </source>
</evidence>
<protein>
    <submittedName>
        <fullName evidence="2">Uncharacterized protein</fullName>
    </submittedName>
</protein>
<keyword evidence="3" id="KW-1185">Reference proteome</keyword>
<gene>
    <name evidence="2" type="ORF">PCOR1329_LOCUS5805</name>
</gene>
<dbReference type="Proteomes" id="UP001189429">
    <property type="component" value="Unassembled WGS sequence"/>
</dbReference>
<feature type="compositionally biased region" description="Low complexity" evidence="1">
    <location>
        <begin position="104"/>
        <end position="127"/>
    </location>
</feature>
<evidence type="ECO:0000313" key="2">
    <source>
        <dbReference type="EMBL" id="CAK0796416.1"/>
    </source>
</evidence>
<evidence type="ECO:0000313" key="3">
    <source>
        <dbReference type="Proteomes" id="UP001189429"/>
    </source>
</evidence>
<organism evidence="2 3">
    <name type="scientific">Prorocentrum cordatum</name>
    <dbReference type="NCBI Taxonomy" id="2364126"/>
    <lineage>
        <taxon>Eukaryota</taxon>
        <taxon>Sar</taxon>
        <taxon>Alveolata</taxon>
        <taxon>Dinophyceae</taxon>
        <taxon>Prorocentrales</taxon>
        <taxon>Prorocentraceae</taxon>
        <taxon>Prorocentrum</taxon>
    </lineage>
</organism>
<name>A0ABN9PTB1_9DINO</name>